<organism evidence="17 18">
    <name type="scientific">Paramecium sonneborni</name>
    <dbReference type="NCBI Taxonomy" id="65129"/>
    <lineage>
        <taxon>Eukaryota</taxon>
        <taxon>Sar</taxon>
        <taxon>Alveolata</taxon>
        <taxon>Ciliophora</taxon>
        <taxon>Intramacronucleata</taxon>
        <taxon>Oligohymenophorea</taxon>
        <taxon>Peniculida</taxon>
        <taxon>Parameciidae</taxon>
        <taxon>Paramecium</taxon>
    </lineage>
</organism>
<dbReference type="GO" id="GO:0004386">
    <property type="term" value="F:helicase activity"/>
    <property type="evidence" value="ECO:0007669"/>
    <property type="project" value="UniProtKB-KW"/>
</dbReference>
<protein>
    <submittedName>
        <fullName evidence="17">Uncharacterized protein</fullName>
    </submittedName>
</protein>
<feature type="coiled-coil region" evidence="13">
    <location>
        <begin position="89"/>
        <end position="128"/>
    </location>
</feature>
<accession>A0A8S1PVK3</accession>
<dbReference type="AlphaFoldDB" id="A0A8S1PVK3"/>
<dbReference type="CDD" id="cd18793">
    <property type="entry name" value="SF2_C_SNF"/>
    <property type="match status" value="1"/>
</dbReference>
<gene>
    <name evidence="17" type="ORF">PSON_ATCC_30995.1.T0870055</name>
</gene>
<dbReference type="InterPro" id="IPR049730">
    <property type="entry name" value="SNF2/RAD54-like_C"/>
</dbReference>
<dbReference type="GO" id="GO:0005524">
    <property type="term" value="F:ATP binding"/>
    <property type="evidence" value="ECO:0007669"/>
    <property type="project" value="UniProtKB-KW"/>
</dbReference>
<dbReference type="InterPro" id="IPR050520">
    <property type="entry name" value="INO80/SWR1_helicase"/>
</dbReference>
<evidence type="ECO:0000256" key="13">
    <source>
        <dbReference type="SAM" id="Coils"/>
    </source>
</evidence>
<proteinExistence type="inferred from homology"/>
<dbReference type="OrthoDB" id="448448at2759"/>
<comment type="subcellular location">
    <subcellularLocation>
        <location evidence="1">Nucleus</location>
    </subcellularLocation>
</comment>
<dbReference type="GO" id="GO:0006338">
    <property type="term" value="P:chromatin remodeling"/>
    <property type="evidence" value="ECO:0007669"/>
    <property type="project" value="TreeGrafter"/>
</dbReference>
<dbReference type="Pfam" id="PF00271">
    <property type="entry name" value="Helicase_C"/>
    <property type="match status" value="1"/>
</dbReference>
<dbReference type="GO" id="GO:0000812">
    <property type="term" value="C:Swr1 complex"/>
    <property type="evidence" value="ECO:0007669"/>
    <property type="project" value="TreeGrafter"/>
</dbReference>
<evidence type="ECO:0000256" key="6">
    <source>
        <dbReference type="ARBA" id="ARBA00022840"/>
    </source>
</evidence>
<evidence type="ECO:0000256" key="9">
    <source>
        <dbReference type="ARBA" id="ARBA00023125"/>
    </source>
</evidence>
<dbReference type="GO" id="GO:0003677">
    <property type="term" value="F:DNA binding"/>
    <property type="evidence" value="ECO:0007669"/>
    <property type="project" value="UniProtKB-KW"/>
</dbReference>
<dbReference type="EMBL" id="CAJJDN010000087">
    <property type="protein sequence ID" value="CAD8106583.1"/>
    <property type="molecule type" value="Genomic_DNA"/>
</dbReference>
<dbReference type="SMART" id="SM00487">
    <property type="entry name" value="DEXDc"/>
    <property type="match status" value="1"/>
</dbReference>
<sequence>MSESESKSIKKAQKLQGKLSRSQMLEEKFKMEEQLKEIREQYGNLPEKKAEPKTNTQYRWNYILNEMSEMQQYMSRRLECFKFKTKKLAEQAINKRLKYYEAIKEKERNEEKNQFRQLQRVAKTVQREYWKYVWQIRKQVQQFKDDKIKEESQKQKLGDIVTRLKEVTEEIGQKLSQYQNAQQEDEINLIPIEKFKTLYFELKRRQNAWPGFKKQIQSVQSNIVIDLIKVGQDRYEIAKVESKDEEVDESILDADKCLKILKKSKQFPFLFEAEDSLLEQQPFLLNGQLRIYQLVGVHWMASLHQQQMNGILADEMGLGKTIQTIALLAYLAANKQIWGPHLVIVPTSILMNWEIEFKRWCPAFKIMTYFGSPKERKLKRQGWSQLNSFHVCITSYKIVIQDSKVFKRKKWYYMILDEAQHIKNFKSQRWQVLLNFNTRSRLLLTGTPLQNDLGEIWSLLHFLMPSIFDSHQDFLQWFMSIEKAISENKTISEEVLRQLHDILRPFVLRRLKKDVEKQLPEKREIIVKCDLSRRQKYLYDEFIQSSGNFEIQGTDFVSIMNKVQQLRKVCNHPELFEQRPVEQPFFFPALKFTYPKRIQINLKQSPILLNIQWLKQRFPSQEVLQYYQNIIEQRIMNKKTSKFGKRWLEIENQQLQSRFKMNMQNSYLKIIFYHALLTYNPEILNFCKEKIKSFLMPTVEHLLEKMQDTVNEFSCVIRKVDALPQQIYYSPYQQQQQDSIPQGVDSLFYMIQKQRMLFPNKKLLIYDCGKMNTLVSLIYKLKSQNHKIIIFTQMTKMLDIFEAVLSLSKISYLRLDGSTPVEMRQKIVESFNQLNITCFISSTRSGGIGLNLTGADTVIFYDTDWNPAMDKQAQDRCHRIGQVRPVTIYRLITNSTIEENIFLKSLQKRQLDDFVMQSGMFSPEQILKSFQLFDDDKMDQAMRQVEDNDDRQAAQKAIIEEQNYQMNGAEEIEEIEKGDNMDWLIPTQLPPIVKYGLKMSDCIVNDNAEIQKLQDEMENDEEEEDDGENDQVDDEQNQDEQDEDEQDEQNEQDEDENEDEQDEDDNEDEELQKIEEDQKQNKKKKKKSNSKSVDYSDSENHVFCVENKK</sequence>
<keyword evidence="13" id="KW-0175">Coiled coil</keyword>
<evidence type="ECO:0000256" key="8">
    <source>
        <dbReference type="ARBA" id="ARBA00023015"/>
    </source>
</evidence>
<evidence type="ECO:0000256" key="4">
    <source>
        <dbReference type="ARBA" id="ARBA00022801"/>
    </source>
</evidence>
<evidence type="ECO:0000259" key="15">
    <source>
        <dbReference type="PROSITE" id="PS51192"/>
    </source>
</evidence>
<evidence type="ECO:0000259" key="16">
    <source>
        <dbReference type="PROSITE" id="PS51194"/>
    </source>
</evidence>
<dbReference type="PROSITE" id="PS51194">
    <property type="entry name" value="HELICASE_CTER"/>
    <property type="match status" value="1"/>
</dbReference>
<keyword evidence="3" id="KW-0547">Nucleotide-binding</keyword>
<keyword evidence="11" id="KW-0804">Transcription</keyword>
<dbReference type="PANTHER" id="PTHR45685:SF1">
    <property type="entry name" value="HELICASE SRCAP"/>
    <property type="match status" value="1"/>
</dbReference>
<keyword evidence="4" id="KW-0378">Hydrolase</keyword>
<keyword evidence="12" id="KW-0539">Nucleus</keyword>
<comment type="similarity">
    <text evidence="2">Belongs to the SNF2/RAD54 helicase family. SWR1 subfamily.</text>
</comment>
<comment type="caution">
    <text evidence="17">The sequence shown here is derived from an EMBL/GenBank/DDBJ whole genome shotgun (WGS) entry which is preliminary data.</text>
</comment>
<evidence type="ECO:0000256" key="11">
    <source>
        <dbReference type="ARBA" id="ARBA00023163"/>
    </source>
</evidence>
<evidence type="ECO:0000256" key="3">
    <source>
        <dbReference type="ARBA" id="ARBA00022741"/>
    </source>
</evidence>
<dbReference type="Pfam" id="PF00176">
    <property type="entry name" value="SNF2-rel_dom"/>
    <property type="match status" value="1"/>
</dbReference>
<keyword evidence="7" id="KW-0156">Chromatin regulator</keyword>
<evidence type="ECO:0000313" key="17">
    <source>
        <dbReference type="EMBL" id="CAD8106583.1"/>
    </source>
</evidence>
<dbReference type="InterPro" id="IPR014001">
    <property type="entry name" value="Helicase_ATP-bd"/>
</dbReference>
<feature type="region of interest" description="Disordered" evidence="14">
    <location>
        <begin position="1016"/>
        <end position="1109"/>
    </location>
</feature>
<evidence type="ECO:0000256" key="12">
    <source>
        <dbReference type="ARBA" id="ARBA00023242"/>
    </source>
</evidence>
<keyword evidence="5" id="KW-0347">Helicase</keyword>
<keyword evidence="8" id="KW-0805">Transcription regulation</keyword>
<keyword evidence="10" id="KW-0010">Activator</keyword>
<keyword evidence="18" id="KW-1185">Reference proteome</keyword>
<dbReference type="PANTHER" id="PTHR45685">
    <property type="entry name" value="HELICASE SRCAP-RELATED"/>
    <property type="match status" value="1"/>
</dbReference>
<dbReference type="InterPro" id="IPR000330">
    <property type="entry name" value="SNF2_N"/>
</dbReference>
<dbReference type="GO" id="GO:0016887">
    <property type="term" value="F:ATP hydrolysis activity"/>
    <property type="evidence" value="ECO:0007669"/>
    <property type="project" value="TreeGrafter"/>
</dbReference>
<keyword evidence="6" id="KW-0067">ATP-binding</keyword>
<evidence type="ECO:0000256" key="1">
    <source>
        <dbReference type="ARBA" id="ARBA00004123"/>
    </source>
</evidence>
<dbReference type="InterPro" id="IPR001650">
    <property type="entry name" value="Helicase_C-like"/>
</dbReference>
<reference evidence="17" key="1">
    <citation type="submission" date="2021-01" db="EMBL/GenBank/DDBJ databases">
        <authorList>
            <consortium name="Genoscope - CEA"/>
            <person name="William W."/>
        </authorList>
    </citation>
    <scope>NUCLEOTIDE SEQUENCE</scope>
</reference>
<evidence type="ECO:0000313" key="18">
    <source>
        <dbReference type="Proteomes" id="UP000692954"/>
    </source>
</evidence>
<dbReference type="GO" id="GO:0042393">
    <property type="term" value="F:histone binding"/>
    <property type="evidence" value="ECO:0007669"/>
    <property type="project" value="TreeGrafter"/>
</dbReference>
<feature type="compositionally biased region" description="Basic and acidic residues" evidence="14">
    <location>
        <begin position="1071"/>
        <end position="1080"/>
    </location>
</feature>
<name>A0A8S1PVK3_9CILI</name>
<dbReference type="Proteomes" id="UP000692954">
    <property type="component" value="Unassembled WGS sequence"/>
</dbReference>
<evidence type="ECO:0000256" key="14">
    <source>
        <dbReference type="SAM" id="MobiDB-lite"/>
    </source>
</evidence>
<evidence type="ECO:0000256" key="2">
    <source>
        <dbReference type="ARBA" id="ARBA00009220"/>
    </source>
</evidence>
<feature type="compositionally biased region" description="Acidic residues" evidence="14">
    <location>
        <begin position="1016"/>
        <end position="1070"/>
    </location>
</feature>
<keyword evidence="9" id="KW-0238">DNA-binding</keyword>
<dbReference type="SMART" id="SM00490">
    <property type="entry name" value="HELICc"/>
    <property type="match status" value="1"/>
</dbReference>
<evidence type="ECO:0000256" key="10">
    <source>
        <dbReference type="ARBA" id="ARBA00023159"/>
    </source>
</evidence>
<evidence type="ECO:0000256" key="5">
    <source>
        <dbReference type="ARBA" id="ARBA00022806"/>
    </source>
</evidence>
<dbReference type="PROSITE" id="PS51192">
    <property type="entry name" value="HELICASE_ATP_BIND_1"/>
    <property type="match status" value="1"/>
</dbReference>
<dbReference type="FunFam" id="3.40.50.300:FF:002292">
    <property type="entry name" value="Helicase SWR1"/>
    <property type="match status" value="1"/>
</dbReference>
<feature type="region of interest" description="Disordered" evidence="14">
    <location>
        <begin position="1"/>
        <end position="20"/>
    </location>
</feature>
<dbReference type="CDD" id="cd18003">
    <property type="entry name" value="DEXQc_SRCAP"/>
    <property type="match status" value="1"/>
</dbReference>
<evidence type="ECO:0000256" key="7">
    <source>
        <dbReference type="ARBA" id="ARBA00022853"/>
    </source>
</evidence>
<feature type="domain" description="Helicase ATP-binding" evidence="15">
    <location>
        <begin position="301"/>
        <end position="466"/>
    </location>
</feature>
<feature type="domain" description="Helicase C-terminal" evidence="16">
    <location>
        <begin position="773"/>
        <end position="928"/>
    </location>
</feature>
<dbReference type="FunFam" id="3.40.50.10810:FF:000051">
    <property type="entry name" value="Helicase SWR1"/>
    <property type="match status" value="1"/>
</dbReference>